<dbReference type="InterPro" id="IPR000014">
    <property type="entry name" value="PAS"/>
</dbReference>
<accession>A0A8J6M9C2</accession>
<reference evidence="9" key="1">
    <citation type="submission" date="2020-08" db="EMBL/GenBank/DDBJ databases">
        <title>Genome public.</title>
        <authorList>
            <person name="Liu C."/>
            <person name="Sun Q."/>
        </authorList>
    </citation>
    <scope>NUCLEOTIDE SEQUENCE</scope>
    <source>
        <strain evidence="9">NSJ-51</strain>
    </source>
</reference>
<evidence type="ECO:0000259" key="6">
    <source>
        <dbReference type="PROSITE" id="PS50045"/>
    </source>
</evidence>
<dbReference type="RefSeq" id="WP_186906963.1">
    <property type="nucleotide sequence ID" value="NZ_JACOPP010000004.1"/>
</dbReference>
<keyword evidence="10" id="KW-1185">Reference proteome</keyword>
<dbReference type="Proteomes" id="UP000661435">
    <property type="component" value="Unassembled WGS sequence"/>
</dbReference>
<dbReference type="Gene3D" id="3.30.450.20">
    <property type="entry name" value="PAS domain"/>
    <property type="match status" value="1"/>
</dbReference>
<dbReference type="InterPro" id="IPR058031">
    <property type="entry name" value="AAA_lid_NorR"/>
</dbReference>
<keyword evidence="2" id="KW-0067">ATP-binding</keyword>
<dbReference type="SMART" id="SM00091">
    <property type="entry name" value="PAS"/>
    <property type="match status" value="1"/>
</dbReference>
<dbReference type="Pfam" id="PF00989">
    <property type="entry name" value="PAS"/>
    <property type="match status" value="1"/>
</dbReference>
<feature type="domain" description="Sigma-54 factor interaction" evidence="6">
    <location>
        <begin position="169"/>
        <end position="398"/>
    </location>
</feature>
<name>A0A8J6M9C2_9FIRM</name>
<feature type="domain" description="PAS" evidence="7">
    <location>
        <begin position="25"/>
        <end position="72"/>
    </location>
</feature>
<dbReference type="Gene3D" id="3.40.50.300">
    <property type="entry name" value="P-loop containing nucleotide triphosphate hydrolases"/>
    <property type="match status" value="1"/>
</dbReference>
<dbReference type="NCBIfam" id="TIGR00229">
    <property type="entry name" value="sensory_box"/>
    <property type="match status" value="1"/>
</dbReference>
<keyword evidence="5" id="KW-0804">Transcription</keyword>
<dbReference type="Pfam" id="PF25601">
    <property type="entry name" value="AAA_lid_14"/>
    <property type="match status" value="1"/>
</dbReference>
<keyword evidence="1" id="KW-0547">Nucleotide-binding</keyword>
<evidence type="ECO:0000313" key="10">
    <source>
        <dbReference type="Proteomes" id="UP000661435"/>
    </source>
</evidence>
<dbReference type="InterPro" id="IPR025662">
    <property type="entry name" value="Sigma_54_int_dom_ATP-bd_1"/>
</dbReference>
<evidence type="ECO:0000259" key="8">
    <source>
        <dbReference type="PROSITE" id="PS50113"/>
    </source>
</evidence>
<dbReference type="InterPro" id="IPR025944">
    <property type="entry name" value="Sigma_54_int_dom_CS"/>
</dbReference>
<dbReference type="PROSITE" id="PS00688">
    <property type="entry name" value="SIGMA54_INTERACT_3"/>
    <property type="match status" value="1"/>
</dbReference>
<evidence type="ECO:0000259" key="7">
    <source>
        <dbReference type="PROSITE" id="PS50112"/>
    </source>
</evidence>
<dbReference type="Gene3D" id="1.10.8.60">
    <property type="match status" value="1"/>
</dbReference>
<dbReference type="PROSITE" id="PS00676">
    <property type="entry name" value="SIGMA54_INTERACT_2"/>
    <property type="match status" value="1"/>
</dbReference>
<sequence>MPNREPAFLHHPHQAAGMFGSLQEAYDRLDAIIESSYDGIFITDGQAVTIRVNQAYLTITGLRAEEVLGRSMWDLEREGIVDRSGTLIAISKRKPVTLEQVFRNGRHALIASTPVFDESGDIVMVVTNVRDTTELYDLQEKYRRSAEQNEKYYSEIEYTRKQVLDSADLIAADRRMLEVLELVDRVAALDTTVLLLGETGVGKEKIAKYIFKNSARREGRFLTVNCGAIAPNLIESELFGYVQGAFTGASRGGKPGLFEVADKGTLFLDEIGELPLEMQVKLLRVLQERTVTRVGGNEAVSVDVRVVAATNRDLGQMVRDKTFREDLFYRLNVVPITIPPLRERRDDIIPFAESFLEELNKKYNLRKRLTASACQAMLNYAWPGNVRELKNIIERMVIMSGSDQIRAEDLPFHSVWTPPLPGGEDGPTVDLKALTGQFELQFINRAYERFGNVRDAARSLGMDPATFVRKRKRYAQERLLQK</sequence>
<keyword evidence="3" id="KW-0805">Transcription regulation</keyword>
<evidence type="ECO:0000256" key="2">
    <source>
        <dbReference type="ARBA" id="ARBA00022840"/>
    </source>
</evidence>
<dbReference type="InterPro" id="IPR027417">
    <property type="entry name" value="P-loop_NTPase"/>
</dbReference>
<dbReference type="PANTHER" id="PTHR32071:SF57">
    <property type="entry name" value="C4-DICARBOXYLATE TRANSPORT TRANSCRIPTIONAL REGULATORY PROTEIN DCTD"/>
    <property type="match status" value="1"/>
</dbReference>
<dbReference type="Pfam" id="PF00158">
    <property type="entry name" value="Sigma54_activat"/>
    <property type="match status" value="1"/>
</dbReference>
<dbReference type="EMBL" id="JACOPP010000004">
    <property type="protein sequence ID" value="MBC5733070.1"/>
    <property type="molecule type" value="Genomic_DNA"/>
</dbReference>
<evidence type="ECO:0000256" key="3">
    <source>
        <dbReference type="ARBA" id="ARBA00023015"/>
    </source>
</evidence>
<dbReference type="Gene3D" id="1.10.10.60">
    <property type="entry name" value="Homeodomain-like"/>
    <property type="match status" value="1"/>
</dbReference>
<dbReference type="InterPro" id="IPR000700">
    <property type="entry name" value="PAS-assoc_C"/>
</dbReference>
<dbReference type="FunFam" id="3.40.50.300:FF:000006">
    <property type="entry name" value="DNA-binding transcriptional regulator NtrC"/>
    <property type="match status" value="1"/>
</dbReference>
<dbReference type="SUPFAM" id="SSF46689">
    <property type="entry name" value="Homeodomain-like"/>
    <property type="match status" value="1"/>
</dbReference>
<dbReference type="GO" id="GO:0043565">
    <property type="term" value="F:sequence-specific DNA binding"/>
    <property type="evidence" value="ECO:0007669"/>
    <property type="project" value="InterPro"/>
</dbReference>
<protein>
    <submittedName>
        <fullName evidence="9">Sigma 54-interacting transcriptional regulator</fullName>
    </submittedName>
</protein>
<dbReference type="PROSITE" id="PS50112">
    <property type="entry name" value="PAS"/>
    <property type="match status" value="1"/>
</dbReference>
<dbReference type="GO" id="GO:0005524">
    <property type="term" value="F:ATP binding"/>
    <property type="evidence" value="ECO:0007669"/>
    <property type="project" value="UniProtKB-KW"/>
</dbReference>
<dbReference type="InterPro" id="IPR003593">
    <property type="entry name" value="AAA+_ATPase"/>
</dbReference>
<proteinExistence type="predicted"/>
<comment type="caution">
    <text evidence="9">The sequence shown here is derived from an EMBL/GenBank/DDBJ whole genome shotgun (WGS) entry which is preliminary data.</text>
</comment>
<organism evidence="9 10">
    <name type="scientific">Lawsonibacter hominis</name>
    <dbReference type="NCBI Taxonomy" id="2763053"/>
    <lineage>
        <taxon>Bacteria</taxon>
        <taxon>Bacillati</taxon>
        <taxon>Bacillota</taxon>
        <taxon>Clostridia</taxon>
        <taxon>Eubacteriales</taxon>
        <taxon>Oscillospiraceae</taxon>
        <taxon>Lawsonibacter</taxon>
    </lineage>
</organism>
<dbReference type="PROSITE" id="PS00675">
    <property type="entry name" value="SIGMA54_INTERACT_1"/>
    <property type="match status" value="1"/>
</dbReference>
<evidence type="ECO:0000256" key="4">
    <source>
        <dbReference type="ARBA" id="ARBA00023125"/>
    </source>
</evidence>
<gene>
    <name evidence="9" type="ORF">H8S57_04935</name>
</gene>
<dbReference type="CDD" id="cd00130">
    <property type="entry name" value="PAS"/>
    <property type="match status" value="1"/>
</dbReference>
<dbReference type="SUPFAM" id="SSF55785">
    <property type="entry name" value="PYP-like sensor domain (PAS domain)"/>
    <property type="match status" value="1"/>
</dbReference>
<dbReference type="GO" id="GO:0006355">
    <property type="term" value="P:regulation of DNA-templated transcription"/>
    <property type="evidence" value="ECO:0007669"/>
    <property type="project" value="InterPro"/>
</dbReference>
<dbReference type="SUPFAM" id="SSF52540">
    <property type="entry name" value="P-loop containing nucleoside triphosphate hydrolases"/>
    <property type="match status" value="1"/>
</dbReference>
<feature type="domain" description="PAC" evidence="8">
    <location>
        <begin position="92"/>
        <end position="144"/>
    </location>
</feature>
<dbReference type="PANTHER" id="PTHR32071">
    <property type="entry name" value="TRANSCRIPTIONAL REGULATORY PROTEIN"/>
    <property type="match status" value="1"/>
</dbReference>
<evidence type="ECO:0000256" key="5">
    <source>
        <dbReference type="ARBA" id="ARBA00023163"/>
    </source>
</evidence>
<dbReference type="InterPro" id="IPR002078">
    <property type="entry name" value="Sigma_54_int"/>
</dbReference>
<dbReference type="PROSITE" id="PS50113">
    <property type="entry name" value="PAC"/>
    <property type="match status" value="1"/>
</dbReference>
<dbReference type="SMART" id="SM00382">
    <property type="entry name" value="AAA"/>
    <property type="match status" value="1"/>
</dbReference>
<keyword evidence="4" id="KW-0238">DNA-binding</keyword>
<dbReference type="InterPro" id="IPR035965">
    <property type="entry name" value="PAS-like_dom_sf"/>
</dbReference>
<dbReference type="AlphaFoldDB" id="A0A8J6M9C2"/>
<evidence type="ECO:0000313" key="9">
    <source>
        <dbReference type="EMBL" id="MBC5733070.1"/>
    </source>
</evidence>
<dbReference type="InterPro" id="IPR013767">
    <property type="entry name" value="PAS_fold"/>
</dbReference>
<evidence type="ECO:0000256" key="1">
    <source>
        <dbReference type="ARBA" id="ARBA00022741"/>
    </source>
</evidence>
<dbReference type="PROSITE" id="PS50045">
    <property type="entry name" value="SIGMA54_INTERACT_4"/>
    <property type="match status" value="1"/>
</dbReference>
<dbReference type="InterPro" id="IPR009057">
    <property type="entry name" value="Homeodomain-like_sf"/>
</dbReference>
<dbReference type="CDD" id="cd00009">
    <property type="entry name" value="AAA"/>
    <property type="match status" value="1"/>
</dbReference>
<dbReference type="InterPro" id="IPR025943">
    <property type="entry name" value="Sigma_54_int_dom_ATP-bd_2"/>
</dbReference>